<feature type="domain" description="Putative Flp pilus-assembly TadG-like N-terminal" evidence="2">
    <location>
        <begin position="14"/>
        <end position="61"/>
    </location>
</feature>
<evidence type="ECO:0000256" key="1">
    <source>
        <dbReference type="SAM" id="Phobius"/>
    </source>
</evidence>
<accession>A0ABV6UUP4</accession>
<keyword evidence="4" id="KW-1185">Reference proteome</keyword>
<feature type="transmembrane region" description="Helical" evidence="1">
    <location>
        <begin position="15"/>
        <end position="35"/>
    </location>
</feature>
<dbReference type="RefSeq" id="WP_030259592.1">
    <property type="nucleotide sequence ID" value="NZ_JBHEZZ010000018.1"/>
</dbReference>
<evidence type="ECO:0000313" key="3">
    <source>
        <dbReference type="EMBL" id="MFC1405111.1"/>
    </source>
</evidence>
<evidence type="ECO:0000259" key="2">
    <source>
        <dbReference type="Pfam" id="PF13400"/>
    </source>
</evidence>
<dbReference type="Proteomes" id="UP001592528">
    <property type="component" value="Unassembled WGS sequence"/>
</dbReference>
<proteinExistence type="predicted"/>
<sequence>MSTATTSADASERGALSIFVAICATALLMLSGLVIDGGGRLIAIEQADAVADEAARAGGQQIDRAALLQGKGIRLDPQAAQAAADAYLGASTVGNNSVTGSAVATDQTITVTVNATYHTTMLGLFGFGDIPVEGHGSARLVPGVTGPDPLTSTGP</sequence>
<keyword evidence="1" id="KW-1133">Transmembrane helix</keyword>
<keyword evidence="1" id="KW-0812">Transmembrane</keyword>
<dbReference type="InterPro" id="IPR028087">
    <property type="entry name" value="Tad_N"/>
</dbReference>
<name>A0ABV6UUP4_9ACTN</name>
<reference evidence="3 4" key="1">
    <citation type="submission" date="2024-09" db="EMBL/GenBank/DDBJ databases">
        <authorList>
            <person name="Lee S.D."/>
        </authorList>
    </citation>
    <scope>NUCLEOTIDE SEQUENCE [LARGE SCALE GENOMIC DNA]</scope>
    <source>
        <strain evidence="3 4">N1-5</strain>
    </source>
</reference>
<comment type="caution">
    <text evidence="3">The sequence shown here is derived from an EMBL/GenBank/DDBJ whole genome shotgun (WGS) entry which is preliminary data.</text>
</comment>
<protein>
    <submittedName>
        <fullName evidence="3">TadE/TadG family type IV pilus assembly protein</fullName>
    </submittedName>
</protein>
<keyword evidence="1" id="KW-0472">Membrane</keyword>
<organism evidence="3 4">
    <name type="scientific">Streptacidiphilus cavernicola</name>
    <dbReference type="NCBI Taxonomy" id="3342716"/>
    <lineage>
        <taxon>Bacteria</taxon>
        <taxon>Bacillati</taxon>
        <taxon>Actinomycetota</taxon>
        <taxon>Actinomycetes</taxon>
        <taxon>Kitasatosporales</taxon>
        <taxon>Streptomycetaceae</taxon>
        <taxon>Streptacidiphilus</taxon>
    </lineage>
</organism>
<gene>
    <name evidence="3" type="ORF">ACEZDJ_27900</name>
</gene>
<dbReference type="Pfam" id="PF13400">
    <property type="entry name" value="Tad"/>
    <property type="match status" value="1"/>
</dbReference>
<dbReference type="EMBL" id="JBHEZZ010000018">
    <property type="protein sequence ID" value="MFC1405111.1"/>
    <property type="molecule type" value="Genomic_DNA"/>
</dbReference>
<evidence type="ECO:0000313" key="4">
    <source>
        <dbReference type="Proteomes" id="UP001592528"/>
    </source>
</evidence>